<dbReference type="EMBL" id="CP000612">
    <property type="protein sequence ID" value="ABO49000.1"/>
    <property type="molecule type" value="Genomic_DNA"/>
</dbReference>
<protein>
    <submittedName>
        <fullName evidence="9">Secretion protein HlyD</fullName>
    </submittedName>
</protein>
<sequence length="217" mass="24046">MKKKKIYLVMLVMVIALAAVSYYYWYQNTHYVATEDARVDGNIIKVSPQLAGQIIELPIEEDQYLEKGEFVGRLSDVTLQLGANLDLTVIKAPISGTIIKKIAHVGEMAAPGVAMAVMADLKDLYITANIEENKLNKVKVGQIVEYTIDTFPGVQFKGKVLTIGNAANSLFSLLPQQNSGNTFTKVTQRIPVKISIEDYHNKRLLPGMNAVIKIHIQ</sequence>
<reference evidence="9 10" key="1">
    <citation type="submission" date="2007-03" db="EMBL/GenBank/DDBJ databases">
        <title>Complete sequence of Desulfotomaculum reducens MI-1.</title>
        <authorList>
            <consortium name="US DOE Joint Genome Institute"/>
            <person name="Copeland A."/>
            <person name="Lucas S."/>
            <person name="Lapidus A."/>
            <person name="Barry K."/>
            <person name="Detter J.C."/>
            <person name="Glavina del Rio T."/>
            <person name="Hammon N."/>
            <person name="Israni S."/>
            <person name="Dalin E."/>
            <person name="Tice H."/>
            <person name="Pitluck S."/>
            <person name="Sims D."/>
            <person name="Brettin T."/>
            <person name="Bruce D."/>
            <person name="Han C."/>
            <person name="Tapia R."/>
            <person name="Schmutz J."/>
            <person name="Larimer F."/>
            <person name="Land M."/>
            <person name="Hauser L."/>
            <person name="Kyrpides N."/>
            <person name="Kim E."/>
            <person name="Tebo B.M."/>
            <person name="Richardson P."/>
        </authorList>
    </citation>
    <scope>NUCLEOTIDE SEQUENCE [LARGE SCALE GENOMIC DNA]</scope>
    <source>
        <strain evidence="9 10">MI-1</strain>
    </source>
</reference>
<accession>A4J1P7</accession>
<keyword evidence="4 6" id="KW-1133">Transmembrane helix</keyword>
<dbReference type="KEGG" id="drm:Dred_0454"/>
<dbReference type="RefSeq" id="WP_011876837.1">
    <property type="nucleotide sequence ID" value="NC_009253.1"/>
</dbReference>
<dbReference type="Pfam" id="PF25917">
    <property type="entry name" value="BSH_RND"/>
    <property type="match status" value="1"/>
</dbReference>
<feature type="transmembrane region" description="Helical" evidence="6">
    <location>
        <begin position="7"/>
        <end position="26"/>
    </location>
</feature>
<dbReference type="Pfam" id="PF25990">
    <property type="entry name" value="Beta-barrel_YknX"/>
    <property type="match status" value="1"/>
</dbReference>
<feature type="domain" description="Multidrug resistance protein MdtA-like barrel-sandwich hybrid" evidence="7">
    <location>
        <begin position="42"/>
        <end position="115"/>
    </location>
</feature>
<dbReference type="SUPFAM" id="SSF111369">
    <property type="entry name" value="HlyD-like secretion proteins"/>
    <property type="match status" value="1"/>
</dbReference>
<dbReference type="GO" id="GO:0055085">
    <property type="term" value="P:transmembrane transport"/>
    <property type="evidence" value="ECO:0007669"/>
    <property type="project" value="InterPro"/>
</dbReference>
<proteinExistence type="inferred from homology"/>
<keyword evidence="10" id="KW-1185">Reference proteome</keyword>
<dbReference type="InterPro" id="IPR058636">
    <property type="entry name" value="Beta-barrel_YknX"/>
</dbReference>
<keyword evidence="5 6" id="KW-0472">Membrane</keyword>
<feature type="domain" description="YknX-like beta-barrel" evidence="8">
    <location>
        <begin position="125"/>
        <end position="214"/>
    </location>
</feature>
<dbReference type="OrthoDB" id="9811754at2"/>
<dbReference type="STRING" id="349161.Dred_0454"/>
<comment type="similarity">
    <text evidence="2">Belongs to the membrane fusion protein (MFP) (TC 8.A.1) family.</text>
</comment>
<dbReference type="InterPro" id="IPR050739">
    <property type="entry name" value="MFP"/>
</dbReference>
<dbReference type="InterPro" id="IPR058625">
    <property type="entry name" value="MdtA-like_BSH"/>
</dbReference>
<dbReference type="HOGENOM" id="CLU_018816_11_0_9"/>
<dbReference type="PANTHER" id="PTHR30386">
    <property type="entry name" value="MEMBRANE FUSION SUBUNIT OF EMRAB-TOLC MULTIDRUG EFFLUX PUMP"/>
    <property type="match status" value="1"/>
</dbReference>
<evidence type="ECO:0000259" key="8">
    <source>
        <dbReference type="Pfam" id="PF25990"/>
    </source>
</evidence>
<evidence type="ECO:0000313" key="10">
    <source>
        <dbReference type="Proteomes" id="UP000001556"/>
    </source>
</evidence>
<dbReference type="Proteomes" id="UP000001556">
    <property type="component" value="Chromosome"/>
</dbReference>
<organism evidence="9 10">
    <name type="scientific">Desulforamulus reducens (strain ATCC BAA-1160 / DSM 100696 / MI-1)</name>
    <name type="common">Desulfotomaculum reducens</name>
    <dbReference type="NCBI Taxonomy" id="349161"/>
    <lineage>
        <taxon>Bacteria</taxon>
        <taxon>Bacillati</taxon>
        <taxon>Bacillota</taxon>
        <taxon>Clostridia</taxon>
        <taxon>Eubacteriales</taxon>
        <taxon>Peptococcaceae</taxon>
        <taxon>Desulforamulus</taxon>
    </lineage>
</organism>
<dbReference type="Gene3D" id="2.40.30.170">
    <property type="match status" value="1"/>
</dbReference>
<evidence type="ECO:0000256" key="6">
    <source>
        <dbReference type="SAM" id="Phobius"/>
    </source>
</evidence>
<comment type="subcellular location">
    <subcellularLocation>
        <location evidence="1">Membrane</location>
        <topology evidence="1">Single-pass membrane protein</topology>
    </subcellularLocation>
</comment>
<evidence type="ECO:0000259" key="7">
    <source>
        <dbReference type="Pfam" id="PF25917"/>
    </source>
</evidence>
<evidence type="ECO:0000256" key="3">
    <source>
        <dbReference type="ARBA" id="ARBA00022692"/>
    </source>
</evidence>
<evidence type="ECO:0000256" key="2">
    <source>
        <dbReference type="ARBA" id="ARBA00009477"/>
    </source>
</evidence>
<keyword evidence="3 6" id="KW-0812">Transmembrane</keyword>
<evidence type="ECO:0000256" key="4">
    <source>
        <dbReference type="ARBA" id="ARBA00022989"/>
    </source>
</evidence>
<dbReference type="PANTHER" id="PTHR30386:SF26">
    <property type="entry name" value="TRANSPORT PROTEIN COMB"/>
    <property type="match status" value="1"/>
</dbReference>
<name>A4J1P7_DESRM</name>
<evidence type="ECO:0000256" key="5">
    <source>
        <dbReference type="ARBA" id="ARBA00023136"/>
    </source>
</evidence>
<evidence type="ECO:0000313" key="9">
    <source>
        <dbReference type="EMBL" id="ABO49000.1"/>
    </source>
</evidence>
<gene>
    <name evidence="9" type="ordered locus">Dred_0454</name>
</gene>
<evidence type="ECO:0000256" key="1">
    <source>
        <dbReference type="ARBA" id="ARBA00004167"/>
    </source>
</evidence>
<dbReference type="eggNOG" id="COG1566">
    <property type="taxonomic scope" value="Bacteria"/>
</dbReference>
<dbReference type="AlphaFoldDB" id="A4J1P7"/>